<organism evidence="1 2">
    <name type="scientific">Deminuibacter soli</name>
    <dbReference type="NCBI Taxonomy" id="2291815"/>
    <lineage>
        <taxon>Bacteria</taxon>
        <taxon>Pseudomonadati</taxon>
        <taxon>Bacteroidota</taxon>
        <taxon>Chitinophagia</taxon>
        <taxon>Chitinophagales</taxon>
        <taxon>Chitinophagaceae</taxon>
        <taxon>Deminuibacter</taxon>
    </lineage>
</organism>
<evidence type="ECO:0000313" key="1">
    <source>
        <dbReference type="EMBL" id="RFM27973.1"/>
    </source>
</evidence>
<reference evidence="1 2" key="1">
    <citation type="submission" date="2018-08" db="EMBL/GenBank/DDBJ databases">
        <title>Chitinophagaceae sp. K23C18032701, a novel bacterium isolated from forest soil.</title>
        <authorList>
            <person name="Wang C."/>
        </authorList>
    </citation>
    <scope>NUCLEOTIDE SEQUENCE [LARGE SCALE GENOMIC DNA]</scope>
    <source>
        <strain evidence="1 2">K23C18032701</strain>
    </source>
</reference>
<proteinExistence type="predicted"/>
<keyword evidence="2" id="KW-1185">Reference proteome</keyword>
<accession>A0A3E1NJ74</accession>
<dbReference type="EMBL" id="QTJU01000003">
    <property type="protein sequence ID" value="RFM27973.1"/>
    <property type="molecule type" value="Genomic_DNA"/>
</dbReference>
<protein>
    <submittedName>
        <fullName evidence="1">Uncharacterized protein</fullName>
    </submittedName>
</protein>
<gene>
    <name evidence="1" type="ORF">DXN05_10535</name>
</gene>
<name>A0A3E1NJ74_9BACT</name>
<dbReference type="Proteomes" id="UP000261284">
    <property type="component" value="Unassembled WGS sequence"/>
</dbReference>
<sequence>MFEVESGSGKWFKCLAEILANKGLREMPVFAKSVELCKMIFYENVCMATPKGLRAVSSAAAAFQHMGMNNYGLSLIK</sequence>
<evidence type="ECO:0000313" key="2">
    <source>
        <dbReference type="Proteomes" id="UP000261284"/>
    </source>
</evidence>
<dbReference type="AlphaFoldDB" id="A0A3E1NJ74"/>
<comment type="caution">
    <text evidence="1">The sequence shown here is derived from an EMBL/GenBank/DDBJ whole genome shotgun (WGS) entry which is preliminary data.</text>
</comment>